<dbReference type="Proteomes" id="UP001443914">
    <property type="component" value="Unassembled WGS sequence"/>
</dbReference>
<dbReference type="AlphaFoldDB" id="A0AAW1JMW0"/>
<evidence type="ECO:0000313" key="2">
    <source>
        <dbReference type="EMBL" id="KAK9705256.1"/>
    </source>
</evidence>
<comment type="caution">
    <text evidence="2">The sequence shown here is derived from an EMBL/GenBank/DDBJ whole genome shotgun (WGS) entry which is preliminary data.</text>
</comment>
<dbReference type="SUPFAM" id="SSF54001">
    <property type="entry name" value="Cysteine proteinases"/>
    <property type="match status" value="1"/>
</dbReference>
<evidence type="ECO:0008006" key="4">
    <source>
        <dbReference type="Google" id="ProtNLM"/>
    </source>
</evidence>
<reference evidence="2" key="1">
    <citation type="submission" date="2024-03" db="EMBL/GenBank/DDBJ databases">
        <title>WGS assembly of Saponaria officinalis var. Norfolk2.</title>
        <authorList>
            <person name="Jenkins J."/>
            <person name="Shu S."/>
            <person name="Grimwood J."/>
            <person name="Barry K."/>
            <person name="Goodstein D."/>
            <person name="Schmutz J."/>
            <person name="Leebens-Mack J."/>
            <person name="Osbourn A."/>
        </authorList>
    </citation>
    <scope>NUCLEOTIDE SEQUENCE [LARGE SCALE GENOMIC DNA]</scope>
    <source>
        <strain evidence="2">JIC</strain>
    </source>
</reference>
<feature type="region of interest" description="Disordered" evidence="1">
    <location>
        <begin position="1"/>
        <end position="31"/>
    </location>
</feature>
<organism evidence="2 3">
    <name type="scientific">Saponaria officinalis</name>
    <name type="common">Common soapwort</name>
    <name type="synonym">Lychnis saponaria</name>
    <dbReference type="NCBI Taxonomy" id="3572"/>
    <lineage>
        <taxon>Eukaryota</taxon>
        <taxon>Viridiplantae</taxon>
        <taxon>Streptophyta</taxon>
        <taxon>Embryophyta</taxon>
        <taxon>Tracheophyta</taxon>
        <taxon>Spermatophyta</taxon>
        <taxon>Magnoliopsida</taxon>
        <taxon>eudicotyledons</taxon>
        <taxon>Gunneridae</taxon>
        <taxon>Pentapetalae</taxon>
        <taxon>Caryophyllales</taxon>
        <taxon>Caryophyllaceae</taxon>
        <taxon>Caryophylleae</taxon>
        <taxon>Saponaria</taxon>
    </lineage>
</organism>
<name>A0AAW1JMW0_SAPOF</name>
<protein>
    <recommendedName>
        <fullName evidence="4">Ubiquitin-like protease family profile domain-containing protein</fullName>
    </recommendedName>
</protein>
<dbReference type="EMBL" id="JBDFQZ010000007">
    <property type="protein sequence ID" value="KAK9705256.1"/>
    <property type="molecule type" value="Genomic_DNA"/>
</dbReference>
<feature type="compositionally biased region" description="Basic and acidic residues" evidence="1">
    <location>
        <begin position="1"/>
        <end position="18"/>
    </location>
</feature>
<evidence type="ECO:0000256" key="1">
    <source>
        <dbReference type="SAM" id="MobiDB-lite"/>
    </source>
</evidence>
<gene>
    <name evidence="2" type="ORF">RND81_07G043100</name>
</gene>
<proteinExistence type="predicted"/>
<accession>A0AAW1JMW0</accession>
<evidence type="ECO:0000313" key="3">
    <source>
        <dbReference type="Proteomes" id="UP001443914"/>
    </source>
</evidence>
<dbReference type="InterPro" id="IPR038765">
    <property type="entry name" value="Papain-like_cys_pep_sf"/>
</dbReference>
<feature type="compositionally biased region" description="Polar residues" evidence="1">
    <location>
        <begin position="19"/>
        <end position="31"/>
    </location>
</feature>
<sequence length="186" mass="21196">MYDAVDNDKDNPQSKNELRSTSPRPCSSQGSCSRKYIITDMDRAKLTTDLLRFSKNEAIAMKKEDKKIVVPIPTGVSCFSHDVELNYEDMLDWCFQRAIGASHITTSMKYLSEKCHKESISGLYGFCDVNHLSPLSPVEKEERIDYLARVFGCNGGSNINQTFFAPFHENFHWMLAVISPWNGLVW</sequence>
<keyword evidence="3" id="KW-1185">Reference proteome</keyword>